<dbReference type="EMBL" id="LR590464">
    <property type="protein sequence ID" value="VTP63862.1"/>
    <property type="molecule type" value="Genomic_DNA"/>
</dbReference>
<dbReference type="SUPFAM" id="SSF53067">
    <property type="entry name" value="Actin-like ATPase domain"/>
    <property type="match status" value="1"/>
</dbReference>
<dbReference type="PANTHER" id="PTHR43435:SF4">
    <property type="entry name" value="FGGY CARBOHYDRATE KINASE DOMAIN-CONTAINING PROTEIN"/>
    <property type="match status" value="1"/>
</dbReference>
<keyword evidence="1 3" id="KW-0808">Transferase</keyword>
<dbReference type="AlphaFoldDB" id="A0A4U9HIB2"/>
<dbReference type="Gene3D" id="3.30.420.40">
    <property type="match status" value="1"/>
</dbReference>
<name>A0A4U9HIB2_9ENTR</name>
<organism evidence="3 4">
    <name type="scientific">Leclercia adecarboxylata</name>
    <dbReference type="NCBI Taxonomy" id="83655"/>
    <lineage>
        <taxon>Bacteria</taxon>
        <taxon>Pseudomonadati</taxon>
        <taxon>Pseudomonadota</taxon>
        <taxon>Gammaproteobacteria</taxon>
        <taxon>Enterobacterales</taxon>
        <taxon>Enterobacteriaceae</taxon>
        <taxon>Leclercia</taxon>
    </lineage>
</organism>
<evidence type="ECO:0000313" key="4">
    <source>
        <dbReference type="Proteomes" id="UP000310719"/>
    </source>
</evidence>
<dbReference type="GO" id="GO:0005737">
    <property type="term" value="C:cytoplasm"/>
    <property type="evidence" value="ECO:0007669"/>
    <property type="project" value="TreeGrafter"/>
</dbReference>
<dbReference type="GO" id="GO:0008741">
    <property type="term" value="F:ribulokinase activity"/>
    <property type="evidence" value="ECO:0007669"/>
    <property type="project" value="UniProtKB-EC"/>
</dbReference>
<protein>
    <submittedName>
        <fullName evidence="3">Ribulokinase</fullName>
        <ecNumber evidence="3">2.7.1.16</ecNumber>
    </submittedName>
</protein>
<dbReference type="GO" id="GO:0019150">
    <property type="term" value="F:D-ribulokinase activity"/>
    <property type="evidence" value="ECO:0007669"/>
    <property type="project" value="TreeGrafter"/>
</dbReference>
<dbReference type="PANTHER" id="PTHR43435">
    <property type="entry name" value="RIBULOKINASE"/>
    <property type="match status" value="1"/>
</dbReference>
<dbReference type="Proteomes" id="UP000310719">
    <property type="component" value="Chromosome"/>
</dbReference>
<accession>A0A4U9HIB2</accession>
<gene>
    <name evidence="3" type="primary">araB_2</name>
    <name evidence="3" type="ORF">NCTC13032_01067</name>
</gene>
<evidence type="ECO:0000256" key="1">
    <source>
        <dbReference type="ARBA" id="ARBA00022679"/>
    </source>
</evidence>
<sequence length="178" mass="19561">MAIAIGLDFGSDSVRALAVECTTGQEIATSVEWYPRWQEGRFCDAPNNQFRHHPRDYIESMEAAIKTVLAELSEAQRSQIVGIGVDSTGSTPAPIDADGHVLALRPEFADNPNAMFVLWKDHTAVGRSRGHHPFVPSAGQKRLLPLHRRHLFQRMVLGEDPARHPSGSARCRGGGVMD</sequence>
<keyword evidence="2 3" id="KW-0418">Kinase</keyword>
<reference evidence="3 4" key="1">
    <citation type="submission" date="2019-05" db="EMBL/GenBank/DDBJ databases">
        <authorList>
            <consortium name="Pathogen Informatics"/>
        </authorList>
    </citation>
    <scope>NUCLEOTIDE SEQUENCE [LARGE SCALE GENOMIC DNA]</scope>
    <source>
        <strain evidence="3 4">NCTC13032</strain>
    </source>
</reference>
<dbReference type="InterPro" id="IPR043129">
    <property type="entry name" value="ATPase_NBD"/>
</dbReference>
<dbReference type="GO" id="GO:0019321">
    <property type="term" value="P:pentose metabolic process"/>
    <property type="evidence" value="ECO:0007669"/>
    <property type="project" value="TreeGrafter"/>
</dbReference>
<evidence type="ECO:0000313" key="3">
    <source>
        <dbReference type="EMBL" id="VTP63862.1"/>
    </source>
</evidence>
<dbReference type="EC" id="2.7.1.16" evidence="3"/>
<evidence type="ECO:0000256" key="2">
    <source>
        <dbReference type="ARBA" id="ARBA00022777"/>
    </source>
</evidence>
<proteinExistence type="predicted"/>